<accession>A0ABQ9GP28</accession>
<evidence type="ECO:0000313" key="2">
    <source>
        <dbReference type="EMBL" id="KAJ8873757.1"/>
    </source>
</evidence>
<evidence type="ECO:0000313" key="3">
    <source>
        <dbReference type="Proteomes" id="UP001159363"/>
    </source>
</evidence>
<name>A0ABQ9GP28_9NEOP</name>
<dbReference type="Proteomes" id="UP001159363">
    <property type="component" value="Chromosome 9"/>
</dbReference>
<dbReference type="EMBL" id="JARBHB010000010">
    <property type="protein sequence ID" value="KAJ8873757.1"/>
    <property type="molecule type" value="Genomic_DNA"/>
</dbReference>
<evidence type="ECO:0000256" key="1">
    <source>
        <dbReference type="SAM" id="MobiDB-lite"/>
    </source>
</evidence>
<proteinExistence type="predicted"/>
<feature type="compositionally biased region" description="Basic and acidic residues" evidence="1">
    <location>
        <begin position="366"/>
        <end position="383"/>
    </location>
</feature>
<sequence length="465" mass="50768">MSREKAGTLTTACLPAPHKPDPARNEDGDVGVSPFSRALLAASLTAGYVQQGCLKEVRRRSCWSEDASPVVHSRRSSLVNLRRGKPRGRVFSSGALGKAVNPGSCRRSQQQKSLPQVGNRLQLCQTRCRYRPAKDWVRRISLSGLHQGKIAGSVCPIADSRLPQQPPGTTIKVGTFQLFARARLLGREARRFAADGRRHWPVLTLHGSASSSFLGRGALLPAKWAVSAGGDRRPAGCVAWGTGRPLGVTARHLRFRRTNFDISRKKFQDEQRTFQENKGRILCYLRFNQPLLVTAKLTGYSRCFDKISSAQKEKYRQTPGTNVSNVIFIWSRPSRGAGTNSALGVDNTQPAQRPCVAGRNKLITEQHRNEGAEGKRDISEKTRRPAASSGTIPTCDNPGVTPLGIEPGSLWWEASSLTTTPPRLHRLVTLVAAHKRAGTMQGGASIKVTSAHDDTAFTASCPLHH</sequence>
<comment type="caution">
    <text evidence="2">The sequence shown here is derived from an EMBL/GenBank/DDBJ whole genome shotgun (WGS) entry which is preliminary data.</text>
</comment>
<feature type="compositionally biased region" description="Basic and acidic residues" evidence="1">
    <location>
        <begin position="18"/>
        <end position="27"/>
    </location>
</feature>
<gene>
    <name evidence="2" type="ORF">PR048_024591</name>
</gene>
<feature type="region of interest" description="Disordered" evidence="1">
    <location>
        <begin position="1"/>
        <end position="30"/>
    </location>
</feature>
<organism evidence="2 3">
    <name type="scientific">Dryococelus australis</name>
    <dbReference type="NCBI Taxonomy" id="614101"/>
    <lineage>
        <taxon>Eukaryota</taxon>
        <taxon>Metazoa</taxon>
        <taxon>Ecdysozoa</taxon>
        <taxon>Arthropoda</taxon>
        <taxon>Hexapoda</taxon>
        <taxon>Insecta</taxon>
        <taxon>Pterygota</taxon>
        <taxon>Neoptera</taxon>
        <taxon>Polyneoptera</taxon>
        <taxon>Phasmatodea</taxon>
        <taxon>Verophasmatodea</taxon>
        <taxon>Anareolatae</taxon>
        <taxon>Phasmatidae</taxon>
        <taxon>Eurycanthinae</taxon>
        <taxon>Dryococelus</taxon>
    </lineage>
</organism>
<keyword evidence="3" id="KW-1185">Reference proteome</keyword>
<protein>
    <submittedName>
        <fullName evidence="2">Uncharacterized protein</fullName>
    </submittedName>
</protein>
<feature type="region of interest" description="Disordered" evidence="1">
    <location>
        <begin position="366"/>
        <end position="400"/>
    </location>
</feature>
<reference evidence="2 3" key="1">
    <citation type="submission" date="2023-02" db="EMBL/GenBank/DDBJ databases">
        <title>LHISI_Scaffold_Assembly.</title>
        <authorList>
            <person name="Stuart O.P."/>
            <person name="Cleave R."/>
            <person name="Magrath M.J.L."/>
            <person name="Mikheyev A.S."/>
        </authorList>
    </citation>
    <scope>NUCLEOTIDE SEQUENCE [LARGE SCALE GENOMIC DNA]</scope>
    <source>
        <strain evidence="2">Daus_M_001</strain>
        <tissue evidence="2">Leg muscle</tissue>
    </source>
</reference>